<dbReference type="Gene3D" id="3.10.450.50">
    <property type="match status" value="1"/>
</dbReference>
<dbReference type="InterPro" id="IPR032710">
    <property type="entry name" value="NTF2-like_dom_sf"/>
</dbReference>
<protein>
    <submittedName>
        <fullName evidence="1">Ester cyclase</fullName>
    </submittedName>
</protein>
<evidence type="ECO:0000313" key="1">
    <source>
        <dbReference type="EMBL" id="MFC5946909.1"/>
    </source>
</evidence>
<dbReference type="InterPro" id="IPR009959">
    <property type="entry name" value="Cyclase_SnoaL-like"/>
</dbReference>
<keyword evidence="2" id="KW-1185">Reference proteome</keyword>
<dbReference type="Pfam" id="PF07366">
    <property type="entry name" value="SnoaL"/>
    <property type="match status" value="1"/>
</dbReference>
<organism evidence="1 2">
    <name type="scientific">Pseudonocardia lutea</name>
    <dbReference type="NCBI Taxonomy" id="2172015"/>
    <lineage>
        <taxon>Bacteria</taxon>
        <taxon>Bacillati</taxon>
        <taxon>Actinomycetota</taxon>
        <taxon>Actinomycetes</taxon>
        <taxon>Pseudonocardiales</taxon>
        <taxon>Pseudonocardiaceae</taxon>
        <taxon>Pseudonocardia</taxon>
    </lineage>
</organism>
<dbReference type="PANTHER" id="PTHR38436">
    <property type="entry name" value="POLYKETIDE CYCLASE SNOAL-LIKE DOMAIN"/>
    <property type="match status" value="1"/>
</dbReference>
<proteinExistence type="predicted"/>
<dbReference type="EMBL" id="JBHSQK010000004">
    <property type="protein sequence ID" value="MFC5946909.1"/>
    <property type="molecule type" value="Genomic_DNA"/>
</dbReference>
<dbReference type="Proteomes" id="UP001596119">
    <property type="component" value="Unassembled WGS sequence"/>
</dbReference>
<comment type="caution">
    <text evidence="1">The sequence shown here is derived from an EMBL/GenBank/DDBJ whole genome shotgun (WGS) entry which is preliminary data.</text>
</comment>
<evidence type="ECO:0000313" key="2">
    <source>
        <dbReference type="Proteomes" id="UP001596119"/>
    </source>
</evidence>
<name>A0ABW1I3M7_9PSEU</name>
<reference evidence="2" key="1">
    <citation type="journal article" date="2019" name="Int. J. Syst. Evol. Microbiol.">
        <title>The Global Catalogue of Microorganisms (GCM) 10K type strain sequencing project: providing services to taxonomists for standard genome sequencing and annotation.</title>
        <authorList>
            <consortium name="The Broad Institute Genomics Platform"/>
            <consortium name="The Broad Institute Genome Sequencing Center for Infectious Disease"/>
            <person name="Wu L."/>
            <person name="Ma J."/>
        </authorList>
    </citation>
    <scope>NUCLEOTIDE SEQUENCE [LARGE SCALE GENOMIC DNA]</scope>
    <source>
        <strain evidence="2">CGMCC 4.7397</strain>
    </source>
</reference>
<dbReference type="SUPFAM" id="SSF54427">
    <property type="entry name" value="NTF2-like"/>
    <property type="match status" value="1"/>
</dbReference>
<accession>A0ABW1I3M7</accession>
<gene>
    <name evidence="1" type="ORF">ACFQH9_01290</name>
</gene>
<sequence>MIDETTALAERFVDAAWNRHDFATLDELAAPDFSVYYPLFPAPVKGASDFKKLLAEFRAGMPDLAFAFRHLATQDGTAIFRWDGSGTHTGELLGIPATGREVRWSGISVVEVAGGKVVKEWGEEDALSALRQLGVVPT</sequence>
<dbReference type="PANTHER" id="PTHR38436:SF1">
    <property type="entry name" value="ESTER CYCLASE"/>
    <property type="match status" value="1"/>
</dbReference>
<dbReference type="RefSeq" id="WP_379563256.1">
    <property type="nucleotide sequence ID" value="NZ_JBHSQK010000004.1"/>
</dbReference>